<proteinExistence type="inferred from homology"/>
<dbReference type="InterPro" id="IPR014284">
    <property type="entry name" value="RNA_pol_sigma-70_dom"/>
</dbReference>
<dbReference type="Gene3D" id="1.10.10.10">
    <property type="entry name" value="Winged helix-like DNA-binding domain superfamily/Winged helix DNA-binding domain"/>
    <property type="match status" value="1"/>
</dbReference>
<dbReference type="InterPro" id="IPR036388">
    <property type="entry name" value="WH-like_DNA-bd_sf"/>
</dbReference>
<keyword evidence="3" id="KW-0731">Sigma factor</keyword>
<accession>A0ABP3GDD2</accession>
<name>A0ABP3GDD2_9BACI</name>
<evidence type="ECO:0000256" key="4">
    <source>
        <dbReference type="ARBA" id="ARBA00023125"/>
    </source>
</evidence>
<comment type="caution">
    <text evidence="8">The sequence shown here is derived from an EMBL/GenBank/DDBJ whole genome shotgun (WGS) entry which is preliminary data.</text>
</comment>
<dbReference type="InterPro" id="IPR039425">
    <property type="entry name" value="RNA_pol_sigma-70-like"/>
</dbReference>
<keyword evidence="5" id="KW-0804">Transcription</keyword>
<reference evidence="9" key="1">
    <citation type="journal article" date="2019" name="Int. J. Syst. Evol. Microbiol.">
        <title>The Global Catalogue of Microorganisms (GCM) 10K type strain sequencing project: providing services to taxonomists for standard genome sequencing and annotation.</title>
        <authorList>
            <consortium name="The Broad Institute Genomics Platform"/>
            <consortium name="The Broad Institute Genome Sequencing Center for Infectious Disease"/>
            <person name="Wu L."/>
            <person name="Ma J."/>
        </authorList>
    </citation>
    <scope>NUCLEOTIDE SEQUENCE [LARGE SCALE GENOMIC DNA]</scope>
    <source>
        <strain evidence="9">JCM 9731</strain>
    </source>
</reference>
<protein>
    <submittedName>
        <fullName evidence="8">RNA polymerase subunit sigma-70</fullName>
    </submittedName>
</protein>
<dbReference type="Gene3D" id="1.10.1740.10">
    <property type="match status" value="1"/>
</dbReference>
<dbReference type="Pfam" id="PF08281">
    <property type="entry name" value="Sigma70_r4_2"/>
    <property type="match status" value="1"/>
</dbReference>
<dbReference type="SUPFAM" id="SSF88946">
    <property type="entry name" value="Sigma2 domain of RNA polymerase sigma factors"/>
    <property type="match status" value="1"/>
</dbReference>
<dbReference type="InterPro" id="IPR013325">
    <property type="entry name" value="RNA_pol_sigma_r2"/>
</dbReference>
<feature type="domain" description="RNA polymerase sigma-70 region 2" evidence="6">
    <location>
        <begin position="36"/>
        <end position="99"/>
    </location>
</feature>
<dbReference type="PANTHER" id="PTHR43133:SF8">
    <property type="entry name" value="RNA POLYMERASE SIGMA FACTOR HI_1459-RELATED"/>
    <property type="match status" value="1"/>
</dbReference>
<keyword evidence="9" id="KW-1185">Reference proteome</keyword>
<dbReference type="EMBL" id="BAAADJ010000061">
    <property type="protein sequence ID" value="GAA0342665.1"/>
    <property type="molecule type" value="Genomic_DNA"/>
</dbReference>
<sequence>MYSIICKKCARLLPKNVKMRVKGDLPFIMCEQILLQYQDDLHRYCRSLTGTPWDAEDLYQETLVKGMKNSNILTQHPAPKAYLFRVASNAWIDECRRRKADVGLPVGYETADTLILVDPLEVKESVEKLAAQLPPFQAVIFLLVDVFLYSTREVGEMLDKTEGAVKAALHRGRQRLATGEHPLRKRDRLEPAEQLNLIQQFLKAFRNQKPELIARAYRQLTEVGLRAERYFSGGTYYFTFYDPEGNAFSVIAE</sequence>
<evidence type="ECO:0000256" key="5">
    <source>
        <dbReference type="ARBA" id="ARBA00023163"/>
    </source>
</evidence>
<gene>
    <name evidence="8" type="ORF">GCM10008967_36390</name>
</gene>
<organism evidence="8 9">
    <name type="scientific">Bacillus carboniphilus</name>
    <dbReference type="NCBI Taxonomy" id="86663"/>
    <lineage>
        <taxon>Bacteria</taxon>
        <taxon>Bacillati</taxon>
        <taxon>Bacillota</taxon>
        <taxon>Bacilli</taxon>
        <taxon>Bacillales</taxon>
        <taxon>Bacillaceae</taxon>
        <taxon>Bacillus</taxon>
    </lineage>
</organism>
<dbReference type="SUPFAM" id="SSF88659">
    <property type="entry name" value="Sigma3 and sigma4 domains of RNA polymerase sigma factors"/>
    <property type="match status" value="1"/>
</dbReference>
<evidence type="ECO:0000259" key="6">
    <source>
        <dbReference type="Pfam" id="PF04542"/>
    </source>
</evidence>
<dbReference type="InterPro" id="IPR013249">
    <property type="entry name" value="RNA_pol_sigma70_r4_t2"/>
</dbReference>
<dbReference type="Proteomes" id="UP001500782">
    <property type="component" value="Unassembled WGS sequence"/>
</dbReference>
<evidence type="ECO:0000313" key="8">
    <source>
        <dbReference type="EMBL" id="GAA0342665.1"/>
    </source>
</evidence>
<feature type="domain" description="RNA polymerase sigma factor 70 region 4 type 2" evidence="7">
    <location>
        <begin position="124"/>
        <end position="176"/>
    </location>
</feature>
<evidence type="ECO:0000256" key="3">
    <source>
        <dbReference type="ARBA" id="ARBA00023082"/>
    </source>
</evidence>
<evidence type="ECO:0000259" key="7">
    <source>
        <dbReference type="Pfam" id="PF08281"/>
    </source>
</evidence>
<dbReference type="PANTHER" id="PTHR43133">
    <property type="entry name" value="RNA POLYMERASE ECF-TYPE SIGMA FACTO"/>
    <property type="match status" value="1"/>
</dbReference>
<dbReference type="InterPro" id="IPR013324">
    <property type="entry name" value="RNA_pol_sigma_r3/r4-like"/>
</dbReference>
<evidence type="ECO:0000313" key="9">
    <source>
        <dbReference type="Proteomes" id="UP001500782"/>
    </source>
</evidence>
<keyword evidence="4" id="KW-0238">DNA-binding</keyword>
<evidence type="ECO:0000256" key="2">
    <source>
        <dbReference type="ARBA" id="ARBA00023015"/>
    </source>
</evidence>
<dbReference type="NCBIfam" id="TIGR02937">
    <property type="entry name" value="sigma70-ECF"/>
    <property type="match status" value="1"/>
</dbReference>
<evidence type="ECO:0000256" key="1">
    <source>
        <dbReference type="ARBA" id="ARBA00010641"/>
    </source>
</evidence>
<keyword evidence="2" id="KW-0805">Transcription regulation</keyword>
<dbReference type="Pfam" id="PF04542">
    <property type="entry name" value="Sigma70_r2"/>
    <property type="match status" value="1"/>
</dbReference>
<dbReference type="InterPro" id="IPR007627">
    <property type="entry name" value="RNA_pol_sigma70_r2"/>
</dbReference>
<comment type="similarity">
    <text evidence="1">Belongs to the sigma-70 factor family. ECF subfamily.</text>
</comment>